<dbReference type="OrthoDB" id="775972at2759"/>
<dbReference type="PANTHER" id="PTHR37984:SF8">
    <property type="entry name" value="CCHC-TYPE DOMAIN-CONTAINING PROTEIN"/>
    <property type="match status" value="1"/>
</dbReference>
<dbReference type="PANTHER" id="PTHR37984">
    <property type="entry name" value="PROTEIN CBG26694"/>
    <property type="match status" value="1"/>
</dbReference>
<dbReference type="STRING" id="307972.A0A2G8LQH7"/>
<reference evidence="2 3" key="1">
    <citation type="journal article" date="2017" name="PLoS Biol.">
        <title>The sea cucumber genome provides insights into morphological evolution and visceral regeneration.</title>
        <authorList>
            <person name="Zhang X."/>
            <person name="Sun L."/>
            <person name="Yuan J."/>
            <person name="Sun Y."/>
            <person name="Gao Y."/>
            <person name="Zhang L."/>
            <person name="Li S."/>
            <person name="Dai H."/>
            <person name="Hamel J.F."/>
            <person name="Liu C."/>
            <person name="Yu Y."/>
            <person name="Liu S."/>
            <person name="Lin W."/>
            <person name="Guo K."/>
            <person name="Jin S."/>
            <person name="Xu P."/>
            <person name="Storey K.B."/>
            <person name="Huan P."/>
            <person name="Zhang T."/>
            <person name="Zhou Y."/>
            <person name="Zhang J."/>
            <person name="Lin C."/>
            <person name="Li X."/>
            <person name="Xing L."/>
            <person name="Huo D."/>
            <person name="Sun M."/>
            <person name="Wang L."/>
            <person name="Mercier A."/>
            <person name="Li F."/>
            <person name="Yang H."/>
            <person name="Xiang J."/>
        </authorList>
    </citation>
    <scope>NUCLEOTIDE SEQUENCE [LARGE SCALE GENOMIC DNA]</scope>
    <source>
        <strain evidence="2">Shaxun</strain>
        <tissue evidence="2">Muscle</tissue>
    </source>
</reference>
<evidence type="ECO:0000313" key="3">
    <source>
        <dbReference type="Proteomes" id="UP000230750"/>
    </source>
</evidence>
<dbReference type="EMBL" id="MRZV01000011">
    <property type="protein sequence ID" value="PIK62481.1"/>
    <property type="molecule type" value="Genomic_DNA"/>
</dbReference>
<proteinExistence type="predicted"/>
<dbReference type="InterPro" id="IPR021109">
    <property type="entry name" value="Peptidase_aspartic_dom_sf"/>
</dbReference>
<dbReference type="Proteomes" id="UP000230750">
    <property type="component" value="Unassembled WGS sequence"/>
</dbReference>
<protein>
    <submittedName>
        <fullName evidence="2">Uncharacterized protein</fullName>
    </submittedName>
</protein>
<sequence>MKLWSVERYKFFTRNQEPGESVERYITEVKLLSQTCNFDSLQDSLIRDRIVVGIKDMNLRERLLRIPDLKLEKCIETCRASELSKERMKVMDSSDSVHAVKGNDSQNKKDMTKTRQTKGKGQSFKSRGQSTDCKYCGYGHKPGRDNCPAYGKECRVCHKQNHFASMCKSMKGTKKVNQLDTQNQSSTDGEYDEINSVTLLTNEGKVNKINETKTSSPVNQIYAKMMVGENEVKFQLDTGATCNILPAKYVDKTNVIMDQNEVLSMYNKTTITPLGRTKVKLVNPRNNKKYKAEFVILDGECTPLLGSKAVQYMNLVKVQYDNIYTVQKSQSGEMTTETLLHKYKDIFEGTGKLKGEYHLVVDPNIKPVVHPPRKVPVAETTKGGVRQTHKE</sequence>
<evidence type="ECO:0000256" key="1">
    <source>
        <dbReference type="SAM" id="MobiDB-lite"/>
    </source>
</evidence>
<dbReference type="CDD" id="cd05481">
    <property type="entry name" value="retropepsin_like_LTR_1"/>
    <property type="match status" value="1"/>
</dbReference>
<name>A0A2G8LQH7_STIJA</name>
<dbReference type="AlphaFoldDB" id="A0A2G8LQH7"/>
<keyword evidence="3" id="KW-1185">Reference proteome</keyword>
<dbReference type="InterPro" id="IPR050951">
    <property type="entry name" value="Retrovirus_Pol_polyprotein"/>
</dbReference>
<gene>
    <name evidence="2" type="ORF">BSL78_00578</name>
</gene>
<comment type="caution">
    <text evidence="2">The sequence shown here is derived from an EMBL/GenBank/DDBJ whole genome shotgun (WGS) entry which is preliminary data.</text>
</comment>
<dbReference type="SUPFAM" id="SSF50630">
    <property type="entry name" value="Acid proteases"/>
    <property type="match status" value="1"/>
</dbReference>
<feature type="compositionally biased region" description="Polar residues" evidence="1">
    <location>
        <begin position="119"/>
        <end position="128"/>
    </location>
</feature>
<accession>A0A2G8LQH7</accession>
<feature type="region of interest" description="Disordered" evidence="1">
    <location>
        <begin position="89"/>
        <end position="128"/>
    </location>
</feature>
<dbReference type="Gene3D" id="2.40.70.10">
    <property type="entry name" value="Acid Proteases"/>
    <property type="match status" value="1"/>
</dbReference>
<evidence type="ECO:0000313" key="2">
    <source>
        <dbReference type="EMBL" id="PIK62481.1"/>
    </source>
</evidence>
<organism evidence="2 3">
    <name type="scientific">Stichopus japonicus</name>
    <name type="common">Sea cucumber</name>
    <dbReference type="NCBI Taxonomy" id="307972"/>
    <lineage>
        <taxon>Eukaryota</taxon>
        <taxon>Metazoa</taxon>
        <taxon>Echinodermata</taxon>
        <taxon>Eleutherozoa</taxon>
        <taxon>Echinozoa</taxon>
        <taxon>Holothuroidea</taxon>
        <taxon>Aspidochirotacea</taxon>
        <taxon>Aspidochirotida</taxon>
        <taxon>Stichopodidae</taxon>
        <taxon>Apostichopus</taxon>
    </lineage>
</organism>